<protein>
    <submittedName>
        <fullName evidence="3">Alpha-beta hydrolase superfamily lysophospholipase</fullName>
    </submittedName>
</protein>
<evidence type="ECO:0000313" key="4">
    <source>
        <dbReference type="Proteomes" id="UP000224130"/>
    </source>
</evidence>
<name>A0A2A9ERT9_9MICO</name>
<keyword evidence="3" id="KW-0378">Hydrolase</keyword>
<dbReference type="EMBL" id="PDJJ01000001">
    <property type="protein sequence ID" value="PFG41463.1"/>
    <property type="molecule type" value="Genomic_DNA"/>
</dbReference>
<dbReference type="Gene3D" id="3.40.50.1820">
    <property type="entry name" value="alpha/beta hydrolase"/>
    <property type="match status" value="1"/>
</dbReference>
<dbReference type="OrthoDB" id="9801217at2"/>
<proteinExistence type="predicted"/>
<gene>
    <name evidence="3" type="ORF">ATJ88_0102</name>
</gene>
<feature type="domain" description="Serine aminopeptidase S33" evidence="2">
    <location>
        <begin position="55"/>
        <end position="260"/>
    </location>
</feature>
<evidence type="ECO:0000259" key="2">
    <source>
        <dbReference type="Pfam" id="PF12146"/>
    </source>
</evidence>
<feature type="region of interest" description="Disordered" evidence="1">
    <location>
        <begin position="332"/>
        <end position="366"/>
    </location>
</feature>
<evidence type="ECO:0000256" key="1">
    <source>
        <dbReference type="SAM" id="MobiDB-lite"/>
    </source>
</evidence>
<accession>A0A2A9ERT9</accession>
<reference evidence="3 4" key="1">
    <citation type="submission" date="2017-10" db="EMBL/GenBank/DDBJ databases">
        <title>Sequencing the genomes of 1000 actinobacteria strains.</title>
        <authorList>
            <person name="Klenk H.-P."/>
        </authorList>
    </citation>
    <scope>NUCLEOTIDE SEQUENCE [LARGE SCALE GENOMIC DNA]</scope>
    <source>
        <strain evidence="3 4">DSM 21863</strain>
    </source>
</reference>
<keyword evidence="4" id="KW-1185">Reference proteome</keyword>
<dbReference type="AlphaFoldDB" id="A0A2A9ERT9"/>
<dbReference type="InterPro" id="IPR029058">
    <property type="entry name" value="AB_hydrolase_fold"/>
</dbReference>
<sequence>MEPAAPPPTSPGWVPDVLPGFEQRTLDLAPDFEGDVVATVVRRVRPGTADGVPDARTDVLYVHGWTDYFFQAHLADFWERRGVRFHALDLRKYGRSIREHQTPGFVTRLRTYDEDVEAALALLGHGPEVESDRRLVLMGHSTGGLVLSLWCEHRPGRADALVLNSPWLEFQTRRVGRMVLEPSMRAQAALAPKRHLINVDLGYYVRSVSSRFDGEWDIDPAWRPDEGWRATPAWMAAIFSGHDRVARGLHIDAPVLVLLSTRSTTPLRWSDDMMRTDTVLDVEGVARRTVQLGPLVTLCRVEGALHDVTLSAAPVRDVVWRELDRWWRAYAPPPAAPPEPAPEPGPSRWRRWFGGRSRPATAGGRT</sequence>
<evidence type="ECO:0000313" key="3">
    <source>
        <dbReference type="EMBL" id="PFG41463.1"/>
    </source>
</evidence>
<comment type="caution">
    <text evidence="3">The sequence shown here is derived from an EMBL/GenBank/DDBJ whole genome shotgun (WGS) entry which is preliminary data.</text>
</comment>
<dbReference type="SUPFAM" id="SSF53474">
    <property type="entry name" value="alpha/beta-Hydrolases"/>
    <property type="match status" value="1"/>
</dbReference>
<feature type="compositionally biased region" description="Pro residues" evidence="1">
    <location>
        <begin position="332"/>
        <end position="345"/>
    </location>
</feature>
<dbReference type="Pfam" id="PF12146">
    <property type="entry name" value="Hydrolase_4"/>
    <property type="match status" value="1"/>
</dbReference>
<dbReference type="RefSeq" id="WP_098461945.1">
    <property type="nucleotide sequence ID" value="NZ_PDJJ01000001.1"/>
</dbReference>
<dbReference type="Proteomes" id="UP000224130">
    <property type="component" value="Unassembled WGS sequence"/>
</dbReference>
<dbReference type="GO" id="GO:0016787">
    <property type="term" value="F:hydrolase activity"/>
    <property type="evidence" value="ECO:0007669"/>
    <property type="project" value="UniProtKB-KW"/>
</dbReference>
<organism evidence="3 4">
    <name type="scientific">Isoptericola jiangsuensis</name>
    <dbReference type="NCBI Taxonomy" id="548579"/>
    <lineage>
        <taxon>Bacteria</taxon>
        <taxon>Bacillati</taxon>
        <taxon>Actinomycetota</taxon>
        <taxon>Actinomycetes</taxon>
        <taxon>Micrococcales</taxon>
        <taxon>Promicromonosporaceae</taxon>
        <taxon>Isoptericola</taxon>
    </lineage>
</organism>
<dbReference type="InterPro" id="IPR022742">
    <property type="entry name" value="Hydrolase_4"/>
</dbReference>